<accession>A0A9D4FGU4</accession>
<evidence type="ECO:0000313" key="1">
    <source>
        <dbReference type="EMBL" id="KAH3798490.1"/>
    </source>
</evidence>
<protein>
    <submittedName>
        <fullName evidence="1">Uncharacterized protein</fullName>
    </submittedName>
</protein>
<reference evidence="1" key="1">
    <citation type="journal article" date="2019" name="bioRxiv">
        <title>The Genome of the Zebra Mussel, Dreissena polymorpha: A Resource for Invasive Species Research.</title>
        <authorList>
            <person name="McCartney M.A."/>
            <person name="Auch B."/>
            <person name="Kono T."/>
            <person name="Mallez S."/>
            <person name="Zhang Y."/>
            <person name="Obille A."/>
            <person name="Becker A."/>
            <person name="Abrahante J.E."/>
            <person name="Garbe J."/>
            <person name="Badalamenti J.P."/>
            <person name="Herman A."/>
            <person name="Mangelson H."/>
            <person name="Liachko I."/>
            <person name="Sullivan S."/>
            <person name="Sone E.D."/>
            <person name="Koren S."/>
            <person name="Silverstein K.A.T."/>
            <person name="Beckman K.B."/>
            <person name="Gohl D.M."/>
        </authorList>
    </citation>
    <scope>NUCLEOTIDE SEQUENCE</scope>
    <source>
        <strain evidence="1">Duluth1</strain>
        <tissue evidence="1">Whole animal</tissue>
    </source>
</reference>
<organism evidence="1 2">
    <name type="scientific">Dreissena polymorpha</name>
    <name type="common">Zebra mussel</name>
    <name type="synonym">Mytilus polymorpha</name>
    <dbReference type="NCBI Taxonomy" id="45954"/>
    <lineage>
        <taxon>Eukaryota</taxon>
        <taxon>Metazoa</taxon>
        <taxon>Spiralia</taxon>
        <taxon>Lophotrochozoa</taxon>
        <taxon>Mollusca</taxon>
        <taxon>Bivalvia</taxon>
        <taxon>Autobranchia</taxon>
        <taxon>Heteroconchia</taxon>
        <taxon>Euheterodonta</taxon>
        <taxon>Imparidentia</taxon>
        <taxon>Neoheterodontei</taxon>
        <taxon>Myida</taxon>
        <taxon>Dreissenoidea</taxon>
        <taxon>Dreissenidae</taxon>
        <taxon>Dreissena</taxon>
    </lineage>
</organism>
<evidence type="ECO:0000313" key="2">
    <source>
        <dbReference type="Proteomes" id="UP000828390"/>
    </source>
</evidence>
<gene>
    <name evidence="1" type="ORF">DPMN_152090</name>
</gene>
<keyword evidence="2" id="KW-1185">Reference proteome</keyword>
<dbReference type="Proteomes" id="UP000828390">
    <property type="component" value="Unassembled WGS sequence"/>
</dbReference>
<comment type="caution">
    <text evidence="1">The sequence shown here is derived from an EMBL/GenBank/DDBJ whole genome shotgun (WGS) entry which is preliminary data.</text>
</comment>
<proteinExistence type="predicted"/>
<sequence>MNPDNSMFYASWFIIISLIPNQIRSPTVYGFSSKQLETLQKTLKDYNSVESLKADQLKKLGQLYNIDPKFPKQARIVLLCYVLGLSTTGHIQTVATRDSCQHLNDDQQKH</sequence>
<dbReference type="EMBL" id="JAIWYP010000007">
    <property type="protein sequence ID" value="KAH3798490.1"/>
    <property type="molecule type" value="Genomic_DNA"/>
</dbReference>
<name>A0A9D4FGU4_DREPO</name>
<dbReference type="AlphaFoldDB" id="A0A9D4FGU4"/>
<reference evidence="1" key="2">
    <citation type="submission" date="2020-11" db="EMBL/GenBank/DDBJ databases">
        <authorList>
            <person name="McCartney M.A."/>
            <person name="Auch B."/>
            <person name="Kono T."/>
            <person name="Mallez S."/>
            <person name="Becker A."/>
            <person name="Gohl D.M."/>
            <person name="Silverstein K.A.T."/>
            <person name="Koren S."/>
            <person name="Bechman K.B."/>
            <person name="Herman A."/>
            <person name="Abrahante J.E."/>
            <person name="Garbe J."/>
        </authorList>
    </citation>
    <scope>NUCLEOTIDE SEQUENCE</scope>
    <source>
        <strain evidence="1">Duluth1</strain>
        <tissue evidence="1">Whole animal</tissue>
    </source>
</reference>